<dbReference type="EMBL" id="CP072168">
    <property type="protein sequence ID" value="QYA08771.1"/>
    <property type="molecule type" value="Genomic_DNA"/>
</dbReference>
<reference evidence="2 5" key="2">
    <citation type="submission" date="2021-03" db="EMBL/GenBank/DDBJ databases">
        <title>Rapid diversification of plasmids in a genus of pathogenic and nitrogen fixing bacteria.</title>
        <authorList>
            <person name="Weisberg A.J."/>
            <person name="Miller M."/>
            <person name="Ream W."/>
            <person name="Grunwald N.J."/>
            <person name="Chang J.H."/>
        </authorList>
    </citation>
    <scope>NUCLEOTIDE SEQUENCE [LARGE SCALE GENOMIC DNA]</scope>
    <source>
        <strain evidence="2 5">AF3.44</strain>
    </source>
</reference>
<reference evidence="1 4" key="1">
    <citation type="submission" date="2019-04" db="EMBL/GenBank/DDBJ databases">
        <title>Complete genome sequence of Agrobacterium larrymoorei CFBP5473.</title>
        <authorList>
            <person name="Haryono M."/>
            <person name="Chou L."/>
            <person name="Lin Y.-C."/>
            <person name="Lai E.-M."/>
            <person name="Kuo C.-H."/>
        </authorList>
    </citation>
    <scope>NUCLEOTIDE SEQUENCE [LARGE SCALE GENOMIC DNA]</scope>
    <source>
        <strain evidence="1 4">CFBP5473</strain>
    </source>
</reference>
<evidence type="ECO:0000313" key="4">
    <source>
        <dbReference type="Proteomes" id="UP000298545"/>
    </source>
</evidence>
<gene>
    <name evidence="1" type="ORF">CFBP5473_14455</name>
    <name evidence="2" type="ORF">J5285_14855</name>
    <name evidence="3" type="ORF">J5285_15205</name>
</gene>
<dbReference type="Proteomes" id="UP000298545">
    <property type="component" value="Chromosome linear"/>
</dbReference>
<evidence type="ECO:0000313" key="5">
    <source>
        <dbReference type="Proteomes" id="UP000826513"/>
    </source>
</evidence>
<protein>
    <submittedName>
        <fullName evidence="1">Uncharacterized protein</fullName>
    </submittedName>
</protein>
<dbReference type="STRING" id="1367849.GCA_000518585_04792"/>
<dbReference type="EMBL" id="CP072168">
    <property type="protein sequence ID" value="QYA08709.1"/>
    <property type="molecule type" value="Genomic_DNA"/>
</dbReference>
<sequence length="79" mass="8797">MTSDGKQLSKTAVGTLSAIHQYRHQRRLGRGWLVGDKRISTSTVANLEKEAFVREIATNGFPRLVLTDEGKRLIARSSD</sequence>
<keyword evidence="5" id="KW-1185">Reference proteome</keyword>
<evidence type="ECO:0000313" key="1">
    <source>
        <dbReference type="EMBL" id="QCI99235.1"/>
    </source>
</evidence>
<dbReference type="Proteomes" id="UP000826513">
    <property type="component" value="Chromosome 2"/>
</dbReference>
<evidence type="ECO:0000313" key="2">
    <source>
        <dbReference type="EMBL" id="QYA08709.1"/>
    </source>
</evidence>
<dbReference type="EMBL" id="CP039692">
    <property type="protein sequence ID" value="QCI99235.1"/>
    <property type="molecule type" value="Genomic_DNA"/>
</dbReference>
<proteinExistence type="predicted"/>
<dbReference type="RefSeq" id="WP_037171932.1">
    <property type="nucleotide sequence ID" value="NZ_CP039692.1"/>
</dbReference>
<dbReference type="AlphaFoldDB" id="A0A4D7DPV7"/>
<dbReference type="KEGG" id="alf:CFBP5473_14455"/>
<name>A0A4D7DPV7_9HYPH</name>
<dbReference type="OrthoDB" id="8400770at2"/>
<evidence type="ECO:0000313" key="3">
    <source>
        <dbReference type="EMBL" id="QYA08771.1"/>
    </source>
</evidence>
<organism evidence="1 4">
    <name type="scientific">Agrobacterium larrymoorei</name>
    <dbReference type="NCBI Taxonomy" id="160699"/>
    <lineage>
        <taxon>Bacteria</taxon>
        <taxon>Pseudomonadati</taxon>
        <taxon>Pseudomonadota</taxon>
        <taxon>Alphaproteobacteria</taxon>
        <taxon>Hyphomicrobiales</taxon>
        <taxon>Rhizobiaceae</taxon>
        <taxon>Rhizobium/Agrobacterium group</taxon>
        <taxon>Agrobacterium</taxon>
    </lineage>
</organism>
<accession>A0A4D7DPV7</accession>